<evidence type="ECO:0000313" key="2">
    <source>
        <dbReference type="Proteomes" id="UP001218188"/>
    </source>
</evidence>
<comment type="caution">
    <text evidence="1">The sequence shown here is derived from an EMBL/GenBank/DDBJ whole genome shotgun (WGS) entry which is preliminary data.</text>
</comment>
<name>A0AAD6XGG2_9AGAR</name>
<gene>
    <name evidence="1" type="ORF">C8F04DRAFT_1250332</name>
</gene>
<dbReference type="EMBL" id="JARJCM010000007">
    <property type="protein sequence ID" value="KAJ7044379.1"/>
    <property type="molecule type" value="Genomic_DNA"/>
</dbReference>
<dbReference type="Proteomes" id="UP001218188">
    <property type="component" value="Unassembled WGS sequence"/>
</dbReference>
<dbReference type="AlphaFoldDB" id="A0AAD6XGG2"/>
<accession>A0AAD6XGG2</accession>
<sequence>MSLISLSIVLYGPCGLQQVQPVSPCGPPRFALAVAPPPFPPYLFITLLPTRSTPQLRTIGPRSSFTASPSDTVLPARHSTFPARVFRDLSMRIGWPYTFAP</sequence>
<keyword evidence="2" id="KW-1185">Reference proteome</keyword>
<protein>
    <submittedName>
        <fullName evidence="1">Uncharacterized protein</fullName>
    </submittedName>
</protein>
<evidence type="ECO:0000313" key="1">
    <source>
        <dbReference type="EMBL" id="KAJ7044379.1"/>
    </source>
</evidence>
<reference evidence="1" key="1">
    <citation type="submission" date="2023-03" db="EMBL/GenBank/DDBJ databases">
        <title>Massive genome expansion in bonnet fungi (Mycena s.s.) driven by repeated elements and novel gene families across ecological guilds.</title>
        <authorList>
            <consortium name="Lawrence Berkeley National Laboratory"/>
            <person name="Harder C.B."/>
            <person name="Miyauchi S."/>
            <person name="Viragh M."/>
            <person name="Kuo A."/>
            <person name="Thoen E."/>
            <person name="Andreopoulos B."/>
            <person name="Lu D."/>
            <person name="Skrede I."/>
            <person name="Drula E."/>
            <person name="Henrissat B."/>
            <person name="Morin E."/>
            <person name="Kohler A."/>
            <person name="Barry K."/>
            <person name="LaButti K."/>
            <person name="Morin E."/>
            <person name="Salamov A."/>
            <person name="Lipzen A."/>
            <person name="Mereny Z."/>
            <person name="Hegedus B."/>
            <person name="Baldrian P."/>
            <person name="Stursova M."/>
            <person name="Weitz H."/>
            <person name="Taylor A."/>
            <person name="Grigoriev I.V."/>
            <person name="Nagy L.G."/>
            <person name="Martin F."/>
            <person name="Kauserud H."/>
        </authorList>
    </citation>
    <scope>NUCLEOTIDE SEQUENCE</scope>
    <source>
        <strain evidence="1">CBHHK200</strain>
    </source>
</reference>
<proteinExistence type="predicted"/>
<organism evidence="1 2">
    <name type="scientific">Mycena alexandri</name>
    <dbReference type="NCBI Taxonomy" id="1745969"/>
    <lineage>
        <taxon>Eukaryota</taxon>
        <taxon>Fungi</taxon>
        <taxon>Dikarya</taxon>
        <taxon>Basidiomycota</taxon>
        <taxon>Agaricomycotina</taxon>
        <taxon>Agaricomycetes</taxon>
        <taxon>Agaricomycetidae</taxon>
        <taxon>Agaricales</taxon>
        <taxon>Marasmiineae</taxon>
        <taxon>Mycenaceae</taxon>
        <taxon>Mycena</taxon>
    </lineage>
</organism>